<dbReference type="EMBL" id="KB565342">
    <property type="protein sequence ID" value="EMP28041.1"/>
    <property type="molecule type" value="Genomic_DNA"/>
</dbReference>
<dbReference type="PROSITE" id="PS50853">
    <property type="entry name" value="FN3"/>
    <property type="match status" value="1"/>
</dbReference>
<sequence>MVLTWLPGEGSPPDVLYTVRYQRYGDEDWLQKSECQNITQPFCNLTHETENFRERYYARVRAVIQNCCSSDWVPSQRFYPREDSKGHGWSLLTPHLITVGSVLFSLMSTATCPLASVLQDKAHYGKRLVGVPPLKETVMPDRKEFD</sequence>
<dbReference type="InterPro" id="IPR013783">
    <property type="entry name" value="Ig-like_fold"/>
</dbReference>
<feature type="domain" description="Fibronectin type-III" evidence="5">
    <location>
        <begin position="1"/>
        <end position="83"/>
    </location>
</feature>
<organism evidence="6 7">
    <name type="scientific">Chelonia mydas</name>
    <name type="common">Green sea-turtle</name>
    <name type="synonym">Chelonia agassizi</name>
    <dbReference type="NCBI Taxonomy" id="8469"/>
    <lineage>
        <taxon>Eukaryota</taxon>
        <taxon>Metazoa</taxon>
        <taxon>Chordata</taxon>
        <taxon>Craniata</taxon>
        <taxon>Vertebrata</taxon>
        <taxon>Euteleostomi</taxon>
        <taxon>Archelosauria</taxon>
        <taxon>Testudinata</taxon>
        <taxon>Testudines</taxon>
        <taxon>Cryptodira</taxon>
        <taxon>Durocryptodira</taxon>
        <taxon>Americhelydia</taxon>
        <taxon>Chelonioidea</taxon>
        <taxon>Cheloniidae</taxon>
        <taxon>Chelonia</taxon>
    </lineage>
</organism>
<proteinExistence type="inferred from homology"/>
<keyword evidence="7" id="KW-1185">Reference proteome</keyword>
<evidence type="ECO:0000256" key="2">
    <source>
        <dbReference type="ARBA" id="ARBA00022729"/>
    </source>
</evidence>
<dbReference type="Gene3D" id="2.60.40.10">
    <property type="entry name" value="Immunoglobulins"/>
    <property type="match status" value="1"/>
</dbReference>
<evidence type="ECO:0000313" key="7">
    <source>
        <dbReference type="Proteomes" id="UP000031443"/>
    </source>
</evidence>
<evidence type="ECO:0000256" key="4">
    <source>
        <dbReference type="ARBA" id="ARBA00023170"/>
    </source>
</evidence>
<dbReference type="InterPro" id="IPR050650">
    <property type="entry name" value="Type-II_Cytokine-TF_Rcpt"/>
</dbReference>
<evidence type="ECO:0000256" key="3">
    <source>
        <dbReference type="ARBA" id="ARBA00023157"/>
    </source>
</evidence>
<name>M7ARR6_CHEMY</name>
<keyword evidence="3" id="KW-1015">Disulfide bond</keyword>
<comment type="similarity">
    <text evidence="1">Belongs to the type II cytokine receptor family.</text>
</comment>
<dbReference type="STRING" id="8469.M7ARR6"/>
<gene>
    <name evidence="6" type="ORF">UY3_14857</name>
</gene>
<dbReference type="InterPro" id="IPR036116">
    <property type="entry name" value="FN3_sf"/>
</dbReference>
<dbReference type="GO" id="GO:0004896">
    <property type="term" value="F:cytokine receptor activity"/>
    <property type="evidence" value="ECO:0007669"/>
    <property type="project" value="TreeGrafter"/>
</dbReference>
<evidence type="ECO:0000256" key="1">
    <source>
        <dbReference type="ARBA" id="ARBA00005399"/>
    </source>
</evidence>
<dbReference type="GO" id="GO:0005886">
    <property type="term" value="C:plasma membrane"/>
    <property type="evidence" value="ECO:0007669"/>
    <property type="project" value="TreeGrafter"/>
</dbReference>
<keyword evidence="2" id="KW-0732">Signal</keyword>
<dbReference type="PANTHER" id="PTHR20859:SF53">
    <property type="entry name" value="INTERLEUKIN-22 RECEPTOR SUBUNIT ALPHA-1"/>
    <property type="match status" value="1"/>
</dbReference>
<reference evidence="7" key="1">
    <citation type="journal article" date="2013" name="Nat. Genet.">
        <title>The draft genomes of soft-shell turtle and green sea turtle yield insights into the development and evolution of the turtle-specific body plan.</title>
        <authorList>
            <person name="Wang Z."/>
            <person name="Pascual-Anaya J."/>
            <person name="Zadissa A."/>
            <person name="Li W."/>
            <person name="Niimura Y."/>
            <person name="Huang Z."/>
            <person name="Li C."/>
            <person name="White S."/>
            <person name="Xiong Z."/>
            <person name="Fang D."/>
            <person name="Wang B."/>
            <person name="Ming Y."/>
            <person name="Chen Y."/>
            <person name="Zheng Y."/>
            <person name="Kuraku S."/>
            <person name="Pignatelli M."/>
            <person name="Herrero J."/>
            <person name="Beal K."/>
            <person name="Nozawa M."/>
            <person name="Li Q."/>
            <person name="Wang J."/>
            <person name="Zhang H."/>
            <person name="Yu L."/>
            <person name="Shigenobu S."/>
            <person name="Wang J."/>
            <person name="Liu J."/>
            <person name="Flicek P."/>
            <person name="Searle S."/>
            <person name="Wang J."/>
            <person name="Kuratani S."/>
            <person name="Yin Y."/>
            <person name="Aken B."/>
            <person name="Zhang G."/>
            <person name="Irie N."/>
        </authorList>
    </citation>
    <scope>NUCLEOTIDE SEQUENCE [LARGE SCALE GENOMIC DNA]</scope>
</reference>
<protein>
    <submittedName>
        <fullName evidence="6">Interleukin-22 receptor subunit alpha-1</fullName>
    </submittedName>
</protein>
<dbReference type="InterPro" id="IPR003961">
    <property type="entry name" value="FN3_dom"/>
</dbReference>
<evidence type="ECO:0000259" key="5">
    <source>
        <dbReference type="PROSITE" id="PS50853"/>
    </source>
</evidence>
<accession>M7ARR6</accession>
<dbReference type="AlphaFoldDB" id="M7ARR6"/>
<dbReference type="PANTHER" id="PTHR20859">
    <property type="entry name" value="INTERFERON/INTERLEUKIN RECEPTOR"/>
    <property type="match status" value="1"/>
</dbReference>
<dbReference type="Pfam" id="PF01108">
    <property type="entry name" value="Tissue_fac"/>
    <property type="match status" value="1"/>
</dbReference>
<dbReference type="Proteomes" id="UP000031443">
    <property type="component" value="Unassembled WGS sequence"/>
</dbReference>
<dbReference type="FunFam" id="2.60.40.10:FF:000348">
    <property type="entry name" value="Interleukin 20 receptor subunit alpha"/>
    <property type="match status" value="1"/>
</dbReference>
<keyword evidence="4 6" id="KW-0675">Receptor</keyword>
<dbReference type="SUPFAM" id="SSF49265">
    <property type="entry name" value="Fibronectin type III"/>
    <property type="match status" value="1"/>
</dbReference>
<evidence type="ECO:0000313" key="6">
    <source>
        <dbReference type="EMBL" id="EMP28041.1"/>
    </source>
</evidence>